<comment type="function">
    <text evidence="1">Component of the mitochondrial ribosome (mitoribosome), a dedicated translation machinery responsible for the synthesis of mitochondrial genome-encoded proteins, including at least some of the essential transmembrane subunits of the mitochondrial respiratory chain. The mitoribosomes are attached to the mitochondrial inner membrane and translation products are cotranslationally integrated into the membrane.</text>
</comment>
<evidence type="ECO:0000259" key="2">
    <source>
        <dbReference type="Pfam" id="PF02777"/>
    </source>
</evidence>
<dbReference type="STRING" id="619300.G3ASD9"/>
<sequence length="259" mass="30185">MFSRVIAKRAAGVRLSTRSLHRVPKLEQHHQWSQEGISGVYSPEQFKMAWTDYQHYLLTNLTLLTNGTAYENKHPYQIILQSAKNTTDQHIFHYASQAHNNHLFFQQLTSKDQAQETRPSKFLMQRLVQQDIADVATLRSKIVELGSSTFGQGWLFLVEYPDKQIKLMRTNNDGTPYYYGKSQVLDLNGGVDETSYKFVENLKQRAANGEREYTLPLLSINLWDHAYIRDYGVNGREKYLENVFDCIDWNVINKRLFLV</sequence>
<dbReference type="GO" id="GO:0046872">
    <property type="term" value="F:metal ion binding"/>
    <property type="evidence" value="ECO:0007669"/>
    <property type="project" value="InterPro"/>
</dbReference>
<evidence type="ECO:0000313" key="3">
    <source>
        <dbReference type="EMBL" id="EGW31057.1"/>
    </source>
</evidence>
<dbReference type="SUPFAM" id="SSF46609">
    <property type="entry name" value="Fe,Mn superoxide dismutase (SOD), N-terminal domain"/>
    <property type="match status" value="1"/>
</dbReference>
<dbReference type="GO" id="GO:0003735">
    <property type="term" value="F:structural constituent of ribosome"/>
    <property type="evidence" value="ECO:0007669"/>
    <property type="project" value="EnsemblFungi"/>
</dbReference>
<dbReference type="SUPFAM" id="SSF54719">
    <property type="entry name" value="Fe,Mn superoxide dismutase (SOD), C-terminal domain"/>
    <property type="match status" value="1"/>
</dbReference>
<dbReference type="KEGG" id="spaa:SPAPADRAFT_142825"/>
<dbReference type="OMA" id="MTAREPN"/>
<dbReference type="PANTHER" id="PTHR43595:SF2">
    <property type="entry name" value="SMALL RIBOSOMAL SUBUNIT PROTEIN MS42"/>
    <property type="match status" value="1"/>
</dbReference>
<dbReference type="EMBL" id="GL996504">
    <property type="protein sequence ID" value="EGW31057.1"/>
    <property type="molecule type" value="Genomic_DNA"/>
</dbReference>
<dbReference type="eggNOG" id="KOG0876">
    <property type="taxonomic scope" value="Eukaryota"/>
</dbReference>
<dbReference type="GO" id="GO:0004784">
    <property type="term" value="F:superoxide dismutase activity"/>
    <property type="evidence" value="ECO:0007669"/>
    <property type="project" value="InterPro"/>
</dbReference>
<protein>
    <recommendedName>
        <fullName evidence="2">Manganese/iron superoxide dismutase C-terminal domain-containing protein</fullName>
    </recommendedName>
</protein>
<accession>G3ASD9</accession>
<organism evidence="4">
    <name type="scientific">Spathaspora passalidarum (strain NRRL Y-27907 / 11-Y1)</name>
    <dbReference type="NCBI Taxonomy" id="619300"/>
    <lineage>
        <taxon>Eukaryota</taxon>
        <taxon>Fungi</taxon>
        <taxon>Dikarya</taxon>
        <taxon>Ascomycota</taxon>
        <taxon>Saccharomycotina</taxon>
        <taxon>Pichiomycetes</taxon>
        <taxon>Debaryomycetaceae</taxon>
        <taxon>Spathaspora</taxon>
    </lineage>
</organism>
<proteinExistence type="predicted"/>
<dbReference type="PANTHER" id="PTHR43595">
    <property type="entry name" value="37S RIBOSOMAL PROTEIN S26, MITOCHONDRIAL"/>
    <property type="match status" value="1"/>
</dbReference>
<name>G3ASD9_SPAPN</name>
<dbReference type="InterPro" id="IPR019832">
    <property type="entry name" value="Mn/Fe_SOD_C"/>
</dbReference>
<evidence type="ECO:0000256" key="1">
    <source>
        <dbReference type="ARBA" id="ARBA00037226"/>
    </source>
</evidence>
<dbReference type="Pfam" id="PF02777">
    <property type="entry name" value="Sod_Fe_C"/>
    <property type="match status" value="2"/>
</dbReference>
<keyword evidence="4" id="KW-1185">Reference proteome</keyword>
<dbReference type="GeneID" id="18870489"/>
<evidence type="ECO:0000313" key="4">
    <source>
        <dbReference type="Proteomes" id="UP000000709"/>
    </source>
</evidence>
<feature type="domain" description="Manganese/iron superoxide dismutase C-terminal" evidence="2">
    <location>
        <begin position="210"/>
        <end position="255"/>
    </location>
</feature>
<feature type="domain" description="Manganese/iron superoxide dismutase C-terminal" evidence="2">
    <location>
        <begin position="125"/>
        <end position="182"/>
    </location>
</feature>
<dbReference type="InterPro" id="IPR036324">
    <property type="entry name" value="Mn/Fe_SOD_N_sf"/>
</dbReference>
<dbReference type="InterPro" id="IPR036314">
    <property type="entry name" value="SOD_C_sf"/>
</dbReference>
<gene>
    <name evidence="3" type="ORF">SPAPADRAFT_142825</name>
</gene>
<dbReference type="HOGENOM" id="CLU_057349_1_1_1"/>
<dbReference type="Proteomes" id="UP000000709">
    <property type="component" value="Unassembled WGS sequence"/>
</dbReference>
<dbReference type="FunCoup" id="G3ASD9">
    <property type="interactions" value="146"/>
</dbReference>
<dbReference type="AlphaFoldDB" id="G3ASD9"/>
<dbReference type="RefSeq" id="XP_007377090.1">
    <property type="nucleotide sequence ID" value="XM_007377028.1"/>
</dbReference>
<reference evidence="3 4" key="1">
    <citation type="journal article" date="2011" name="Proc. Natl. Acad. Sci. U.S.A.">
        <title>Comparative genomics of xylose-fermenting fungi for enhanced biofuel production.</title>
        <authorList>
            <person name="Wohlbach D.J."/>
            <person name="Kuo A."/>
            <person name="Sato T.K."/>
            <person name="Potts K.M."/>
            <person name="Salamov A.A."/>
            <person name="LaButti K.M."/>
            <person name="Sun H."/>
            <person name="Clum A."/>
            <person name="Pangilinan J.L."/>
            <person name="Lindquist E.A."/>
            <person name="Lucas S."/>
            <person name="Lapidus A."/>
            <person name="Jin M."/>
            <person name="Gunawan C."/>
            <person name="Balan V."/>
            <person name="Dale B.E."/>
            <person name="Jeffries T.W."/>
            <person name="Zinkel R."/>
            <person name="Barry K.W."/>
            <person name="Grigoriev I.V."/>
            <person name="Gasch A.P."/>
        </authorList>
    </citation>
    <scope>NUCLEOTIDE SEQUENCE [LARGE SCALE GENOMIC DNA]</scope>
    <source>
        <strain evidence="4">NRRL Y-27907 / 11-Y1</strain>
    </source>
</reference>
<dbReference type="InParanoid" id="G3ASD9"/>
<dbReference type="Gene3D" id="3.55.40.20">
    <property type="entry name" value="Iron/manganese superoxide dismutase, C-terminal domain"/>
    <property type="match status" value="1"/>
</dbReference>
<dbReference type="GO" id="GO:0005763">
    <property type="term" value="C:mitochondrial small ribosomal subunit"/>
    <property type="evidence" value="ECO:0007669"/>
    <property type="project" value="EnsemblFungi"/>
</dbReference>
<dbReference type="OrthoDB" id="275227at2759"/>